<keyword evidence="2" id="KW-0813">Transport</keyword>
<dbReference type="RefSeq" id="WP_155318631.1">
    <property type="nucleotide sequence ID" value="NZ_AP021874.1"/>
</dbReference>
<feature type="transmembrane region" description="Helical" evidence="6">
    <location>
        <begin position="82"/>
        <end position="101"/>
    </location>
</feature>
<reference evidence="8 9" key="1">
    <citation type="submission" date="2019-11" db="EMBL/GenBank/DDBJ databases">
        <title>Comparative genomics of hydrocarbon-degrading Desulfosarcina strains.</title>
        <authorList>
            <person name="Watanabe M."/>
            <person name="Kojima H."/>
            <person name="Fukui M."/>
        </authorList>
    </citation>
    <scope>NUCLEOTIDE SEQUENCE [LARGE SCALE GENOMIC DNA]</scope>
    <source>
        <strain evidence="8 9">PL12</strain>
    </source>
</reference>
<dbReference type="PANTHER" id="PTHR12778:SF10">
    <property type="entry name" value="MAJOR FACILITATOR SUPERFAMILY DOMAIN-CONTAINING PROTEIN 3"/>
    <property type="match status" value="1"/>
</dbReference>
<dbReference type="GO" id="GO:0016020">
    <property type="term" value="C:membrane"/>
    <property type="evidence" value="ECO:0007669"/>
    <property type="project" value="UniProtKB-SubCell"/>
</dbReference>
<dbReference type="GO" id="GO:0022857">
    <property type="term" value="F:transmembrane transporter activity"/>
    <property type="evidence" value="ECO:0007669"/>
    <property type="project" value="InterPro"/>
</dbReference>
<dbReference type="Gene3D" id="1.20.1250.20">
    <property type="entry name" value="MFS general substrate transporter like domains"/>
    <property type="match status" value="2"/>
</dbReference>
<dbReference type="InterPro" id="IPR011701">
    <property type="entry name" value="MFS"/>
</dbReference>
<feature type="transmembrane region" description="Helical" evidence="6">
    <location>
        <begin position="214"/>
        <end position="233"/>
    </location>
</feature>
<dbReference type="InterPro" id="IPR004752">
    <property type="entry name" value="AmpG_permease/AT-1"/>
</dbReference>
<feature type="transmembrane region" description="Helical" evidence="6">
    <location>
        <begin position="175"/>
        <end position="194"/>
    </location>
</feature>
<sequence>MNPQRLATTVINRRMLVALVMGFSCGLPLLLTLSVLQAWMKEAGVDLTTIGLMSLVGLPYTLKFFWSPVFDRYALPFLGRRRGWLLVSQLALMASLVWLGFNNPAAHPELLALAALAVSFFSASQDIVVDAYRREDLPDRELGLGSSLYINGYRVGMLLASGGGLILADHIPYSLVYLIMALCLLPGVITTVLTPEPRVPSFPVSLKAAVVDPLVEYFSRSHALWILAFILMYKIGDTMAAAMTTPFYLDIGFSKTQIGAVVKLFGFWATVGGTITGGIAMIRLGIVRSLWIFGILQALSTAGFFLLATIGPSLAALSAVIAFENLSGGMGTSAYAAYMASITDKRFTATQYALLTSLMGIPRVLAAAPTGYLATLMGWQGFFIFCTLIAIPGLLLLLRITGRARS</sequence>
<dbReference type="KEGG" id="dalk:DSCA_46320"/>
<keyword evidence="4 6" id="KW-1133">Transmembrane helix</keyword>
<name>A0A5K7YLS8_9BACT</name>
<keyword evidence="5 6" id="KW-0472">Membrane</keyword>
<feature type="transmembrane region" description="Helical" evidence="6">
    <location>
        <begin position="352"/>
        <end position="373"/>
    </location>
</feature>
<evidence type="ECO:0000256" key="5">
    <source>
        <dbReference type="ARBA" id="ARBA00023136"/>
    </source>
</evidence>
<evidence type="ECO:0000256" key="6">
    <source>
        <dbReference type="SAM" id="Phobius"/>
    </source>
</evidence>
<dbReference type="CDD" id="cd17486">
    <property type="entry name" value="MFS_AmpG_like"/>
    <property type="match status" value="1"/>
</dbReference>
<gene>
    <name evidence="8" type="ORF">DSCA_46320</name>
</gene>
<feature type="transmembrane region" description="Helical" evidence="6">
    <location>
        <begin position="15"/>
        <end position="36"/>
    </location>
</feature>
<comment type="subcellular location">
    <subcellularLocation>
        <location evidence="1">Membrane</location>
        <topology evidence="1">Multi-pass membrane protein</topology>
    </subcellularLocation>
</comment>
<evidence type="ECO:0000256" key="4">
    <source>
        <dbReference type="ARBA" id="ARBA00022989"/>
    </source>
</evidence>
<dbReference type="EMBL" id="AP021874">
    <property type="protein sequence ID" value="BBO70702.1"/>
    <property type="molecule type" value="Genomic_DNA"/>
</dbReference>
<dbReference type="InterPro" id="IPR036259">
    <property type="entry name" value="MFS_trans_sf"/>
</dbReference>
<dbReference type="SUPFAM" id="SSF103473">
    <property type="entry name" value="MFS general substrate transporter"/>
    <property type="match status" value="1"/>
</dbReference>
<evidence type="ECO:0000256" key="1">
    <source>
        <dbReference type="ARBA" id="ARBA00004141"/>
    </source>
</evidence>
<dbReference type="AlphaFoldDB" id="A0A5K7YLS8"/>
<dbReference type="OrthoDB" id="9787815at2"/>
<feature type="transmembrane region" description="Helical" evidence="6">
    <location>
        <begin position="43"/>
        <end position="62"/>
    </location>
</feature>
<dbReference type="PANTHER" id="PTHR12778">
    <property type="entry name" value="SOLUTE CARRIER FAMILY 33 ACETYL-COA TRANSPORTER -RELATED"/>
    <property type="match status" value="1"/>
</dbReference>
<evidence type="ECO:0000256" key="2">
    <source>
        <dbReference type="ARBA" id="ARBA00022448"/>
    </source>
</evidence>
<evidence type="ECO:0000313" key="9">
    <source>
        <dbReference type="Proteomes" id="UP000427906"/>
    </source>
</evidence>
<evidence type="ECO:0000259" key="7">
    <source>
        <dbReference type="PROSITE" id="PS50850"/>
    </source>
</evidence>
<dbReference type="NCBIfam" id="TIGR00901">
    <property type="entry name" value="2A0125"/>
    <property type="match status" value="1"/>
</dbReference>
<proteinExistence type="predicted"/>
<dbReference type="PROSITE" id="PS51257">
    <property type="entry name" value="PROKAR_LIPOPROTEIN"/>
    <property type="match status" value="1"/>
</dbReference>
<evidence type="ECO:0000256" key="3">
    <source>
        <dbReference type="ARBA" id="ARBA00022692"/>
    </source>
</evidence>
<protein>
    <submittedName>
        <fullName evidence="8">MFS transporter</fullName>
    </submittedName>
</protein>
<keyword evidence="3 6" id="KW-0812">Transmembrane</keyword>
<feature type="transmembrane region" description="Helical" evidence="6">
    <location>
        <begin position="379"/>
        <end position="398"/>
    </location>
</feature>
<organism evidence="8 9">
    <name type="scientific">Desulfosarcina alkanivorans</name>
    <dbReference type="NCBI Taxonomy" id="571177"/>
    <lineage>
        <taxon>Bacteria</taxon>
        <taxon>Pseudomonadati</taxon>
        <taxon>Thermodesulfobacteriota</taxon>
        <taxon>Desulfobacteria</taxon>
        <taxon>Desulfobacterales</taxon>
        <taxon>Desulfosarcinaceae</taxon>
        <taxon>Desulfosarcina</taxon>
    </lineage>
</organism>
<keyword evidence="9" id="KW-1185">Reference proteome</keyword>
<dbReference type="Proteomes" id="UP000427906">
    <property type="component" value="Chromosome"/>
</dbReference>
<evidence type="ECO:0000313" key="8">
    <source>
        <dbReference type="EMBL" id="BBO70702.1"/>
    </source>
</evidence>
<dbReference type="InterPro" id="IPR020846">
    <property type="entry name" value="MFS_dom"/>
</dbReference>
<feature type="transmembrane region" description="Helical" evidence="6">
    <location>
        <begin position="148"/>
        <end position="168"/>
    </location>
</feature>
<dbReference type="Pfam" id="PF07690">
    <property type="entry name" value="MFS_1"/>
    <property type="match status" value="1"/>
</dbReference>
<accession>A0A5K7YLS8</accession>
<feature type="domain" description="Major facilitator superfamily (MFS) profile" evidence="7">
    <location>
        <begin position="14"/>
        <end position="405"/>
    </location>
</feature>
<dbReference type="PROSITE" id="PS50850">
    <property type="entry name" value="MFS"/>
    <property type="match status" value="1"/>
</dbReference>